<reference evidence="2 3" key="1">
    <citation type="journal article" date="2010" name="J. Bacteriol.">
        <title>Genome sequences of Pelagibaca bermudensis HTCC2601T and Maritimibacter alkaliphilus HTCC2654T, the type strains of two marine Roseobacter genera.</title>
        <authorList>
            <person name="Thrash J.C."/>
            <person name="Cho J.C."/>
            <person name="Ferriera S."/>
            <person name="Johnson J."/>
            <person name="Vergin K.L."/>
            <person name="Giovannoni S.J."/>
        </authorList>
    </citation>
    <scope>NUCLEOTIDE SEQUENCE [LARGE SCALE GENOMIC DNA]</scope>
    <source>
        <strain evidence="3">DSM 26914 / JCM 13377 / KCTC 12554 / HTCC2601</strain>
    </source>
</reference>
<dbReference type="EMBL" id="AATQ01000001">
    <property type="protein sequence ID" value="EAU48693.1"/>
    <property type="molecule type" value="Genomic_DNA"/>
</dbReference>
<organism evidence="2 3">
    <name type="scientific">Salipiger bermudensis (strain DSM 26914 / JCM 13377 / KCTC 12554 / HTCC2601)</name>
    <name type="common">Pelagibaca bermudensis</name>
    <dbReference type="NCBI Taxonomy" id="314265"/>
    <lineage>
        <taxon>Bacteria</taxon>
        <taxon>Pseudomonadati</taxon>
        <taxon>Pseudomonadota</taxon>
        <taxon>Alphaproteobacteria</taxon>
        <taxon>Rhodobacterales</taxon>
        <taxon>Roseobacteraceae</taxon>
        <taxon>Salipiger</taxon>
    </lineage>
</organism>
<feature type="compositionally biased region" description="Low complexity" evidence="1">
    <location>
        <begin position="1"/>
        <end position="14"/>
    </location>
</feature>
<evidence type="ECO:0000256" key="1">
    <source>
        <dbReference type="SAM" id="MobiDB-lite"/>
    </source>
</evidence>
<protein>
    <submittedName>
        <fullName evidence="2">Uncharacterized protein</fullName>
    </submittedName>
</protein>
<keyword evidence="3" id="KW-1185">Reference proteome</keyword>
<evidence type="ECO:0000313" key="3">
    <source>
        <dbReference type="Proteomes" id="UP000006230"/>
    </source>
</evidence>
<evidence type="ECO:0000313" key="2">
    <source>
        <dbReference type="EMBL" id="EAU48693.1"/>
    </source>
</evidence>
<accession>Q0FW59</accession>
<gene>
    <name evidence="2" type="ORF">R2601_03933</name>
</gene>
<dbReference type="AlphaFoldDB" id="Q0FW59"/>
<dbReference type="HOGENOM" id="CLU_3424861_0_0_5"/>
<name>Q0FW59_SALBH</name>
<comment type="caution">
    <text evidence="2">The sequence shown here is derived from an EMBL/GenBank/DDBJ whole genome shotgun (WGS) entry which is preliminary data.</text>
</comment>
<sequence length="22" mass="2285">MVSSSSLPGSSMPSIRPAHLSR</sequence>
<feature type="region of interest" description="Disordered" evidence="1">
    <location>
        <begin position="1"/>
        <end position="22"/>
    </location>
</feature>
<proteinExistence type="predicted"/>
<dbReference type="Proteomes" id="UP000006230">
    <property type="component" value="Unassembled WGS sequence"/>
</dbReference>